<dbReference type="EMBL" id="CP026256">
    <property type="protein sequence ID" value="AWP13512.1"/>
    <property type="molecule type" value="Genomic_DNA"/>
</dbReference>
<feature type="compositionally biased region" description="Basic and acidic residues" evidence="1">
    <location>
        <begin position="49"/>
        <end position="66"/>
    </location>
</feature>
<evidence type="ECO:0000313" key="2">
    <source>
        <dbReference type="EMBL" id="AWP13512.1"/>
    </source>
</evidence>
<dbReference type="Proteomes" id="UP000246464">
    <property type="component" value="Chromosome 14"/>
</dbReference>
<evidence type="ECO:0000256" key="1">
    <source>
        <dbReference type="SAM" id="MobiDB-lite"/>
    </source>
</evidence>
<proteinExistence type="predicted"/>
<evidence type="ECO:0000313" key="3">
    <source>
        <dbReference type="Proteomes" id="UP000246464"/>
    </source>
</evidence>
<feature type="compositionally biased region" description="Basic and acidic residues" evidence="1">
    <location>
        <begin position="22"/>
        <end position="35"/>
    </location>
</feature>
<gene>
    <name evidence="2" type="ORF">SMAX5B_001118</name>
</gene>
<accession>A0A2U9CF81</accession>
<dbReference type="AlphaFoldDB" id="A0A2U9CF81"/>
<sequence length="111" mass="12577">MAAGFTAQRNRVTPAIHPQRGRRWDIRIEKNKPDLATENESCRRRRGERKQAKKESDGKKTSEPRTDIPPLICRAEWTASPGALRKSTCVFSGVPLLQRLYHLEPLGATVD</sequence>
<keyword evidence="3" id="KW-1185">Reference proteome</keyword>
<protein>
    <submittedName>
        <fullName evidence="2">Uncharacterized protein</fullName>
    </submittedName>
</protein>
<name>A0A2U9CF81_SCOMX</name>
<organism evidence="2 3">
    <name type="scientific">Scophthalmus maximus</name>
    <name type="common">Turbot</name>
    <name type="synonym">Psetta maxima</name>
    <dbReference type="NCBI Taxonomy" id="52904"/>
    <lineage>
        <taxon>Eukaryota</taxon>
        <taxon>Metazoa</taxon>
        <taxon>Chordata</taxon>
        <taxon>Craniata</taxon>
        <taxon>Vertebrata</taxon>
        <taxon>Euteleostomi</taxon>
        <taxon>Actinopterygii</taxon>
        <taxon>Neopterygii</taxon>
        <taxon>Teleostei</taxon>
        <taxon>Neoteleostei</taxon>
        <taxon>Acanthomorphata</taxon>
        <taxon>Carangaria</taxon>
        <taxon>Pleuronectiformes</taxon>
        <taxon>Pleuronectoidei</taxon>
        <taxon>Scophthalmidae</taxon>
        <taxon>Scophthalmus</taxon>
    </lineage>
</organism>
<feature type="region of interest" description="Disordered" evidence="1">
    <location>
        <begin position="1"/>
        <end position="68"/>
    </location>
</feature>
<reference evidence="2 3" key="1">
    <citation type="submission" date="2017-12" db="EMBL/GenBank/DDBJ databases">
        <title>Integrating genomic resources of turbot (Scophthalmus maximus) in depth evaluation of genetic and physical mapping variation across individuals.</title>
        <authorList>
            <person name="Martinez P."/>
        </authorList>
    </citation>
    <scope>NUCLEOTIDE SEQUENCE [LARGE SCALE GENOMIC DNA]</scope>
</reference>